<evidence type="ECO:0000313" key="2">
    <source>
        <dbReference type="Proteomes" id="UP000321157"/>
    </source>
</evidence>
<proteinExistence type="predicted"/>
<sequence>MKWEEVRKGYHDQWVIFTIIEAYSKDGKRYVEEMTVVDTCIDGNSALKESNRRNQESQHQIYGFFHTSLENVVYTERKRVSPRWRTVADVSDKER</sequence>
<dbReference type="OrthoDB" id="5770817at2"/>
<keyword evidence="2" id="KW-1185">Reference proteome</keyword>
<dbReference type="EMBL" id="BJXX01000243">
    <property type="protein sequence ID" value="GEN36835.1"/>
    <property type="molecule type" value="Genomic_DNA"/>
</dbReference>
<dbReference type="AlphaFoldDB" id="A0A511VD92"/>
<dbReference type="RefSeq" id="WP_146812460.1">
    <property type="nucleotide sequence ID" value="NZ_BJXX01000243.1"/>
</dbReference>
<dbReference type="Proteomes" id="UP000321157">
    <property type="component" value="Unassembled WGS sequence"/>
</dbReference>
<accession>A0A511VD92</accession>
<organism evidence="1 2">
    <name type="scientific">Aneurinibacillus danicus</name>
    <dbReference type="NCBI Taxonomy" id="267746"/>
    <lineage>
        <taxon>Bacteria</taxon>
        <taxon>Bacillati</taxon>
        <taxon>Bacillota</taxon>
        <taxon>Bacilli</taxon>
        <taxon>Bacillales</taxon>
        <taxon>Paenibacillaceae</taxon>
        <taxon>Aneurinibacillus group</taxon>
        <taxon>Aneurinibacillus</taxon>
    </lineage>
</organism>
<name>A0A511VD92_9BACL</name>
<reference evidence="1 2" key="1">
    <citation type="submission" date="2019-07" db="EMBL/GenBank/DDBJ databases">
        <title>Whole genome shotgun sequence of Aneurinibacillus danicus NBRC 102444.</title>
        <authorList>
            <person name="Hosoyama A."/>
            <person name="Uohara A."/>
            <person name="Ohji S."/>
            <person name="Ichikawa N."/>
        </authorList>
    </citation>
    <scope>NUCLEOTIDE SEQUENCE [LARGE SCALE GENOMIC DNA]</scope>
    <source>
        <strain evidence="1 2">NBRC 102444</strain>
    </source>
</reference>
<gene>
    <name evidence="1" type="ORF">ADA01nite_42950</name>
</gene>
<protein>
    <submittedName>
        <fullName evidence="1">Uncharacterized protein</fullName>
    </submittedName>
</protein>
<evidence type="ECO:0000313" key="1">
    <source>
        <dbReference type="EMBL" id="GEN36835.1"/>
    </source>
</evidence>
<comment type="caution">
    <text evidence="1">The sequence shown here is derived from an EMBL/GenBank/DDBJ whole genome shotgun (WGS) entry which is preliminary data.</text>
</comment>